<keyword evidence="4" id="KW-0812">Transmembrane</keyword>
<evidence type="ECO:0000256" key="4">
    <source>
        <dbReference type="SAM" id="Phobius"/>
    </source>
</evidence>
<keyword evidence="7" id="KW-1185">Reference proteome</keyword>
<protein>
    <submittedName>
        <fullName evidence="6">DNA binding protein</fullName>
    </submittedName>
</protein>
<organism evidence="6 7">
    <name type="scientific">Robiginitalea biformata (strain ATCC BAA-864 / DSM 15991 / KCTC 12146 / HTCC2501)</name>
    <dbReference type="NCBI Taxonomy" id="313596"/>
    <lineage>
        <taxon>Bacteria</taxon>
        <taxon>Pseudomonadati</taxon>
        <taxon>Bacteroidota</taxon>
        <taxon>Flavobacteriia</taxon>
        <taxon>Flavobacteriales</taxon>
        <taxon>Flavobacteriaceae</taxon>
        <taxon>Robiginitalea</taxon>
    </lineage>
</organism>
<keyword evidence="3" id="KW-0804">Transcription</keyword>
<dbReference type="InterPro" id="IPR018060">
    <property type="entry name" value="HTH_AraC"/>
</dbReference>
<dbReference type="InterPro" id="IPR009057">
    <property type="entry name" value="Homeodomain-like_sf"/>
</dbReference>
<dbReference type="RefSeq" id="WP_015753688.1">
    <property type="nucleotide sequence ID" value="NC_013222.1"/>
</dbReference>
<name>A4CJ24_ROBBH</name>
<keyword evidence="2" id="KW-0238">DNA-binding</keyword>
<dbReference type="Pfam" id="PF12833">
    <property type="entry name" value="HTH_18"/>
    <property type="match status" value="1"/>
</dbReference>
<feature type="transmembrane region" description="Helical" evidence="4">
    <location>
        <begin position="47"/>
        <end position="72"/>
    </location>
</feature>
<proteinExistence type="predicted"/>
<dbReference type="STRING" id="313596.RB2501_08520"/>
<feature type="domain" description="HTH araC/xylS-type" evidence="5">
    <location>
        <begin position="295"/>
        <end position="387"/>
    </location>
</feature>
<dbReference type="PANTHER" id="PTHR43280">
    <property type="entry name" value="ARAC-FAMILY TRANSCRIPTIONAL REGULATOR"/>
    <property type="match status" value="1"/>
</dbReference>
<feature type="transmembrane region" description="Helical" evidence="4">
    <location>
        <begin position="208"/>
        <end position="230"/>
    </location>
</feature>
<feature type="transmembrane region" description="Helical" evidence="4">
    <location>
        <begin position="236"/>
        <end position="255"/>
    </location>
</feature>
<feature type="transmembrane region" description="Helical" evidence="4">
    <location>
        <begin position="20"/>
        <end position="40"/>
    </location>
</feature>
<dbReference type="PROSITE" id="PS01124">
    <property type="entry name" value="HTH_ARAC_FAMILY_2"/>
    <property type="match status" value="1"/>
</dbReference>
<dbReference type="KEGG" id="rbi:RB2501_08520"/>
<evidence type="ECO:0000313" key="6">
    <source>
        <dbReference type="EMBL" id="EAR16932.1"/>
    </source>
</evidence>
<dbReference type="PROSITE" id="PS00041">
    <property type="entry name" value="HTH_ARAC_FAMILY_1"/>
    <property type="match status" value="1"/>
</dbReference>
<dbReference type="Proteomes" id="UP000009049">
    <property type="component" value="Chromosome"/>
</dbReference>
<evidence type="ECO:0000256" key="3">
    <source>
        <dbReference type="ARBA" id="ARBA00023163"/>
    </source>
</evidence>
<dbReference type="SUPFAM" id="SSF46689">
    <property type="entry name" value="Homeodomain-like"/>
    <property type="match status" value="1"/>
</dbReference>
<evidence type="ECO:0000256" key="2">
    <source>
        <dbReference type="ARBA" id="ARBA00023125"/>
    </source>
</evidence>
<dbReference type="GO" id="GO:0003700">
    <property type="term" value="F:DNA-binding transcription factor activity"/>
    <property type="evidence" value="ECO:0007669"/>
    <property type="project" value="InterPro"/>
</dbReference>
<reference evidence="6 7" key="1">
    <citation type="journal article" date="2009" name="J. Bacteriol.">
        <title>Complete genome sequence of Robiginitalea biformata HTCC2501.</title>
        <authorList>
            <person name="Oh H.M."/>
            <person name="Giovannoni S.J."/>
            <person name="Lee K."/>
            <person name="Ferriera S."/>
            <person name="Johnson J."/>
            <person name="Cho J.C."/>
        </authorList>
    </citation>
    <scope>NUCLEOTIDE SEQUENCE [LARGE SCALE GENOMIC DNA]</scope>
    <source>
        <strain evidence="7">ATCC BAA-864 / HTCC2501 / KCTC 12146</strain>
    </source>
</reference>
<dbReference type="SMART" id="SM00342">
    <property type="entry name" value="HTH_ARAC"/>
    <property type="match status" value="1"/>
</dbReference>
<dbReference type="HOGENOM" id="CLU_041408_1_1_10"/>
<dbReference type="Gene3D" id="1.10.10.60">
    <property type="entry name" value="Homeodomain-like"/>
    <property type="match status" value="2"/>
</dbReference>
<keyword evidence="4" id="KW-0472">Membrane</keyword>
<feature type="transmembrane region" description="Helical" evidence="4">
    <location>
        <begin position="170"/>
        <end position="187"/>
    </location>
</feature>
<feature type="transmembrane region" description="Helical" evidence="4">
    <location>
        <begin position="108"/>
        <end position="128"/>
    </location>
</feature>
<dbReference type="EMBL" id="CP001712">
    <property type="protein sequence ID" value="EAR16932.1"/>
    <property type="molecule type" value="Genomic_DNA"/>
</dbReference>
<dbReference type="eggNOG" id="COG2207">
    <property type="taxonomic scope" value="Bacteria"/>
</dbReference>
<gene>
    <name evidence="6" type="ordered locus">RB2501_08520</name>
</gene>
<keyword evidence="4" id="KW-1133">Transmembrane helix</keyword>
<feature type="transmembrane region" description="Helical" evidence="4">
    <location>
        <begin position="84"/>
        <end position="101"/>
    </location>
</feature>
<dbReference type="PANTHER" id="PTHR43280:SF29">
    <property type="entry name" value="ARAC-FAMILY TRANSCRIPTIONAL REGULATOR"/>
    <property type="match status" value="1"/>
</dbReference>
<keyword evidence="1" id="KW-0805">Transcription regulation</keyword>
<dbReference type="AlphaFoldDB" id="A4CJ24"/>
<evidence type="ECO:0000256" key="1">
    <source>
        <dbReference type="ARBA" id="ARBA00023015"/>
    </source>
</evidence>
<sequence>MTELQALIDSIPIRHNPISYLMFSGVFLGFLLSGVVLLRAPRDNRALLFFGLMIGCLSITNLDTFLCYTGWMKFTLAWNDSTEPLTLLFAPLLYLCIRHLVVRKPLPAWVVALHLAPALLYALSQIGYYSEPLAVKFNAYKGAYFSEIPFAEVPEGTTYGYQWVKDMQRWLLLLGFAVYGLLSFRLWQRASKSFGHPATGVRISKYRFGRYALVTFLLSLGLMLVVYISYDDDGGDHYLSLFTLAVTLSTCIAFISESRFFQRTWLLDKYESSATTPPEITLEALREVAGEERFFESPKASLKALAAHLGVHPNRVSRLINQETDGNFNDFVNAYRIDLAKRRLVSPEFRHLTIEAIGRSVGFRSKSSFYEAFRKQVGCSPTQFMKSTGKP</sequence>
<accession>A4CJ24</accession>
<dbReference type="InterPro" id="IPR018062">
    <property type="entry name" value="HTH_AraC-typ_CS"/>
</dbReference>
<dbReference type="GO" id="GO:0043565">
    <property type="term" value="F:sequence-specific DNA binding"/>
    <property type="evidence" value="ECO:0007669"/>
    <property type="project" value="InterPro"/>
</dbReference>
<evidence type="ECO:0000259" key="5">
    <source>
        <dbReference type="PROSITE" id="PS01124"/>
    </source>
</evidence>
<evidence type="ECO:0000313" key="7">
    <source>
        <dbReference type="Proteomes" id="UP000009049"/>
    </source>
</evidence>